<organism evidence="2 3">
    <name type="scientific">Desulfosalsimonas propionicica</name>
    <dbReference type="NCBI Taxonomy" id="332175"/>
    <lineage>
        <taxon>Bacteria</taxon>
        <taxon>Pseudomonadati</taxon>
        <taxon>Thermodesulfobacteriota</taxon>
        <taxon>Desulfobacteria</taxon>
        <taxon>Desulfobacterales</taxon>
        <taxon>Desulfosalsimonadaceae</taxon>
        <taxon>Desulfosalsimonas</taxon>
    </lineage>
</organism>
<dbReference type="Pfam" id="PF01656">
    <property type="entry name" value="CbiA"/>
    <property type="match status" value="1"/>
</dbReference>
<dbReference type="InterPro" id="IPR014433">
    <property type="entry name" value="CooC"/>
</dbReference>
<dbReference type="PANTHER" id="PTHR43384">
    <property type="entry name" value="SEPTUM SITE-DETERMINING PROTEIN MIND HOMOLOG, CHLOROPLASTIC-RELATED"/>
    <property type="match status" value="1"/>
</dbReference>
<dbReference type="EMBL" id="JACDUS010000001">
    <property type="protein sequence ID" value="MBA2880213.1"/>
    <property type="molecule type" value="Genomic_DNA"/>
</dbReference>
<dbReference type="Proteomes" id="UP000525298">
    <property type="component" value="Unassembled WGS sequence"/>
</dbReference>
<feature type="domain" description="CobQ/CobB/MinD/ParA nucleotide binding" evidence="1">
    <location>
        <begin position="10"/>
        <end position="208"/>
    </location>
</feature>
<evidence type="ECO:0000259" key="1">
    <source>
        <dbReference type="Pfam" id="PF01656"/>
    </source>
</evidence>
<dbReference type="GO" id="GO:0009898">
    <property type="term" value="C:cytoplasmic side of plasma membrane"/>
    <property type="evidence" value="ECO:0007669"/>
    <property type="project" value="TreeGrafter"/>
</dbReference>
<dbReference type="GO" id="GO:0005829">
    <property type="term" value="C:cytosol"/>
    <property type="evidence" value="ECO:0007669"/>
    <property type="project" value="TreeGrafter"/>
</dbReference>
<dbReference type="Gene3D" id="3.40.50.300">
    <property type="entry name" value="P-loop containing nucleotide triphosphate hydrolases"/>
    <property type="match status" value="1"/>
</dbReference>
<reference evidence="2 3" key="1">
    <citation type="submission" date="2020-07" db="EMBL/GenBank/DDBJ databases">
        <title>Genomic Encyclopedia of Type Strains, Phase IV (KMG-IV): sequencing the most valuable type-strain genomes for metagenomic binning, comparative biology and taxonomic classification.</title>
        <authorList>
            <person name="Goeker M."/>
        </authorList>
    </citation>
    <scope>NUCLEOTIDE SEQUENCE [LARGE SCALE GENOMIC DNA]</scope>
    <source>
        <strain evidence="2 3">DSM 17721</strain>
    </source>
</reference>
<gene>
    <name evidence="2" type="ORF">HNR65_000520</name>
</gene>
<protein>
    <submittedName>
        <fullName evidence="2">CO dehydrogenase maturation factor</fullName>
    </submittedName>
</protein>
<dbReference type="GO" id="GO:0016887">
    <property type="term" value="F:ATP hydrolysis activity"/>
    <property type="evidence" value="ECO:0007669"/>
    <property type="project" value="TreeGrafter"/>
</dbReference>
<dbReference type="GO" id="GO:0005524">
    <property type="term" value="F:ATP binding"/>
    <property type="evidence" value="ECO:0007669"/>
    <property type="project" value="TreeGrafter"/>
</dbReference>
<dbReference type="GO" id="GO:0051782">
    <property type="term" value="P:negative regulation of cell division"/>
    <property type="evidence" value="ECO:0007669"/>
    <property type="project" value="TreeGrafter"/>
</dbReference>
<accession>A0A7W0C6R7</accession>
<name>A0A7W0C6R7_9BACT</name>
<keyword evidence="3" id="KW-1185">Reference proteome</keyword>
<dbReference type="InterPro" id="IPR050625">
    <property type="entry name" value="ParA/MinD_ATPase"/>
</dbReference>
<dbReference type="PIRSF" id="PIRSF005647">
    <property type="entry name" value="CooC"/>
    <property type="match status" value="1"/>
</dbReference>
<comment type="caution">
    <text evidence="2">The sequence shown here is derived from an EMBL/GenBank/DDBJ whole genome shotgun (WGS) entry which is preliminary data.</text>
</comment>
<dbReference type="AlphaFoldDB" id="A0A7W0C6R7"/>
<proteinExistence type="predicted"/>
<evidence type="ECO:0000313" key="3">
    <source>
        <dbReference type="Proteomes" id="UP000525298"/>
    </source>
</evidence>
<sequence length="255" mass="27889">MTETSQSPVIIAVCGKGGVGKTSISALLTRMLLKDSAKRILAIDADPAIGLSYPLGVPVHKTVDEIRNAFIADVEKGKTAGKEELIRRLDYEMLNAMAETENMAFLAIGRPEGDGCYCQVNSLLRDIIKGIARNFHMVVIDGEAGVEQIDRRVMDMVTHLLLVSDASAKGRNVAATIDQVAKNKPGLKKTGVFFNRLQDAAEADALYAQTRLSAIGWMGENALIRDLDRDGKPFPDIADRRIPFPEEAVYRFLTN</sequence>
<dbReference type="InterPro" id="IPR027417">
    <property type="entry name" value="P-loop_NTPase"/>
</dbReference>
<dbReference type="PANTHER" id="PTHR43384:SF7">
    <property type="entry name" value="CARBON-MONOXIDE DEHYDROGENASE ACCESSORY PROTEIN"/>
    <property type="match status" value="1"/>
</dbReference>
<dbReference type="SUPFAM" id="SSF52540">
    <property type="entry name" value="P-loop containing nucleoside triphosphate hydrolases"/>
    <property type="match status" value="1"/>
</dbReference>
<dbReference type="RefSeq" id="WP_181549868.1">
    <property type="nucleotide sequence ID" value="NZ_JACDUS010000001.1"/>
</dbReference>
<evidence type="ECO:0000313" key="2">
    <source>
        <dbReference type="EMBL" id="MBA2880213.1"/>
    </source>
</evidence>
<dbReference type="InterPro" id="IPR002586">
    <property type="entry name" value="CobQ/CobB/MinD/ParA_Nub-bd_dom"/>
</dbReference>